<sequence>MKNIYRKITFILASISVATLSVSCDALLDQDETDFGKGPIVVQFPEAKTSSNFIQDGEVYELEIPFEYFGADGLPLDEEVTVTIGVDESSTAIEGNEFSLGETKFTIPAGSNTTSAVIMVNSANLDGDNPKEAVLEILTSSKTVSSNRNKIAITLQGICPTFLEGNYVYPDSGREVTIESTGVGTYSVSADNYFSGLYSFEFTDYCNSLTITGGFLQDNWGYGTSGTGSVDPETGTITFYYTVDGYASNYEMVLEKL</sequence>
<dbReference type="EMBL" id="FP476056">
    <property type="protein sequence ID" value="CAZ96647.1"/>
    <property type="molecule type" value="Genomic_DNA"/>
</dbReference>
<keyword evidence="2" id="KW-0449">Lipoprotein</keyword>
<evidence type="ECO:0000313" key="2">
    <source>
        <dbReference type="EMBL" id="CAZ96647.1"/>
    </source>
</evidence>
<accession>G0LC48</accession>
<dbReference type="Proteomes" id="UP000008898">
    <property type="component" value="Chromosome"/>
</dbReference>
<dbReference type="STRING" id="63186.ZOBELLIA_2497"/>
<dbReference type="HOGENOM" id="CLU_1092771_0_0_10"/>
<dbReference type="PROSITE" id="PS51257">
    <property type="entry name" value="PROKAR_LIPOPROTEIN"/>
    <property type="match status" value="1"/>
</dbReference>
<evidence type="ECO:0000313" key="3">
    <source>
        <dbReference type="Proteomes" id="UP000008898"/>
    </source>
</evidence>
<keyword evidence="1" id="KW-0732">Signal</keyword>
<evidence type="ECO:0000256" key="1">
    <source>
        <dbReference type="SAM" id="SignalP"/>
    </source>
</evidence>
<reference evidence="2 3" key="2">
    <citation type="journal article" date="2012" name="Environ. Microbiol.">
        <title>Characterization of the first alginolytic operons in a marine bacterium: from their emergence in marine Flavobacteriia to their independent transfers to marine Proteobacteria and human gut Bacteroides.</title>
        <authorList>
            <person name="Thomas F."/>
            <person name="Barbeyron T."/>
            <person name="Tonon T."/>
            <person name="Genicot S."/>
            <person name="Czjzek M."/>
            <person name="Michel G."/>
        </authorList>
    </citation>
    <scope>NUCLEOTIDE SEQUENCE [LARGE SCALE GENOMIC DNA]</scope>
    <source>
        <strain evidence="3">DSM 12802 / CCUG 47099 / CIP 106680 / NCIMB 13871 / Dsij</strain>
    </source>
</reference>
<dbReference type="OrthoDB" id="1450996at2"/>
<dbReference type="RefSeq" id="WP_013993845.1">
    <property type="nucleotide sequence ID" value="NC_015844.1"/>
</dbReference>
<organism evidence="2 3">
    <name type="scientific">Zobellia galactanivorans (strain DSM 12802 / CCUG 47099 / CIP 106680 / NCIMB 13871 / Dsij)</name>
    <dbReference type="NCBI Taxonomy" id="63186"/>
    <lineage>
        <taxon>Bacteria</taxon>
        <taxon>Pseudomonadati</taxon>
        <taxon>Bacteroidota</taxon>
        <taxon>Flavobacteriia</taxon>
        <taxon>Flavobacteriales</taxon>
        <taxon>Flavobacteriaceae</taxon>
        <taxon>Zobellia</taxon>
    </lineage>
</organism>
<gene>
    <name evidence="2" type="ordered locus">zobellia_2497</name>
</gene>
<keyword evidence="3" id="KW-1185">Reference proteome</keyword>
<dbReference type="PATRIC" id="fig|63186.3.peg.2457"/>
<feature type="signal peptide" evidence="1">
    <location>
        <begin position="1"/>
        <end position="26"/>
    </location>
</feature>
<reference evidence="3" key="1">
    <citation type="submission" date="2009-07" db="EMBL/GenBank/DDBJ databases">
        <title>Complete genome sequence of Zobellia galactanivorans Dsij.</title>
        <authorList>
            <consortium name="Genoscope - CEA"/>
        </authorList>
    </citation>
    <scope>NUCLEOTIDE SEQUENCE [LARGE SCALE GENOMIC DNA]</scope>
    <source>
        <strain evidence="3">DSM 12802 / CCUG 47099 / CIP 106680 / NCIMB 13871 / Dsij</strain>
    </source>
</reference>
<proteinExistence type="predicted"/>
<feature type="chain" id="PRO_5003402968" evidence="1">
    <location>
        <begin position="27"/>
        <end position="257"/>
    </location>
</feature>
<name>G0LC48_ZOBGA</name>
<dbReference type="KEGG" id="zga:ZOBELLIA_2497"/>
<dbReference type="AlphaFoldDB" id="G0LC48"/>
<protein>
    <submittedName>
        <fullName evidence="2">Hypothetical lipoprotein</fullName>
    </submittedName>
</protein>